<gene>
    <name evidence="8" type="ORF">C7B46_10485</name>
</gene>
<keyword evidence="4" id="KW-0132">Cell division</keyword>
<evidence type="ECO:0000313" key="8">
    <source>
        <dbReference type="EMBL" id="PSR33256.1"/>
    </source>
</evidence>
<dbReference type="AlphaFoldDB" id="A0A2T2XFM4"/>
<evidence type="ECO:0000256" key="2">
    <source>
        <dbReference type="ARBA" id="ARBA00009008"/>
    </source>
</evidence>
<proteinExistence type="inferred from homology"/>
<name>A0A2T2XFM4_9FIRM</name>
<comment type="subcellular location">
    <subcellularLocation>
        <location evidence="1">Cytoplasm</location>
    </subcellularLocation>
</comment>
<dbReference type="PANTHER" id="PTHR35794:SF2">
    <property type="entry name" value="CELL DIVISION PROTEIN DIVIVA"/>
    <property type="match status" value="1"/>
</dbReference>
<dbReference type="InterPro" id="IPR007793">
    <property type="entry name" value="DivIVA_fam"/>
</dbReference>
<dbReference type="NCBIfam" id="TIGR03544">
    <property type="entry name" value="DivI1A_domain"/>
    <property type="match status" value="1"/>
</dbReference>
<dbReference type="Pfam" id="PF05103">
    <property type="entry name" value="DivIVA"/>
    <property type="match status" value="1"/>
</dbReference>
<evidence type="ECO:0000256" key="4">
    <source>
        <dbReference type="ARBA" id="ARBA00022618"/>
    </source>
</evidence>
<keyword evidence="5 7" id="KW-0175">Coiled coil</keyword>
<evidence type="ECO:0000256" key="3">
    <source>
        <dbReference type="ARBA" id="ARBA00022490"/>
    </source>
</evidence>
<dbReference type="PANTHER" id="PTHR35794">
    <property type="entry name" value="CELL DIVISION PROTEIN DIVIVA"/>
    <property type="match status" value="1"/>
</dbReference>
<keyword evidence="3" id="KW-0963">Cytoplasm</keyword>
<comment type="caution">
    <text evidence="8">The sequence shown here is derived from an EMBL/GenBank/DDBJ whole genome shotgun (WGS) entry which is preliminary data.</text>
</comment>
<sequence length="159" mass="18397">MPLTPLDIVNKEFKHGFRGYSEDEVNEFLDEIVRDYEALIRENDELKENTSGMTERLEQYRKLEATLQNTLVVAQQTAEEVKVAARKEAELIVREAESKAQEIINQAEERSRNAMRELDQLRKETEKYRVQVKSLLESQLSILNQGFNGSASSDYNVVK</sequence>
<evidence type="ECO:0000256" key="7">
    <source>
        <dbReference type="SAM" id="Coils"/>
    </source>
</evidence>
<keyword evidence="6" id="KW-0131">Cell cycle</keyword>
<evidence type="ECO:0000256" key="5">
    <source>
        <dbReference type="ARBA" id="ARBA00023054"/>
    </source>
</evidence>
<dbReference type="InterPro" id="IPR019933">
    <property type="entry name" value="DivIVA_domain"/>
</dbReference>
<reference evidence="8 9" key="1">
    <citation type="journal article" date="2014" name="BMC Genomics">
        <title>Comparison of environmental and isolate Sulfobacillus genomes reveals diverse carbon, sulfur, nitrogen, and hydrogen metabolisms.</title>
        <authorList>
            <person name="Justice N.B."/>
            <person name="Norman A."/>
            <person name="Brown C.T."/>
            <person name="Singh A."/>
            <person name="Thomas B.C."/>
            <person name="Banfield J.F."/>
        </authorList>
    </citation>
    <scope>NUCLEOTIDE SEQUENCE [LARGE SCALE GENOMIC DNA]</scope>
    <source>
        <strain evidence="8">AMDSBA4</strain>
    </source>
</reference>
<comment type="similarity">
    <text evidence="2">Belongs to the DivIVA family.</text>
</comment>
<evidence type="ECO:0000256" key="1">
    <source>
        <dbReference type="ARBA" id="ARBA00004496"/>
    </source>
</evidence>
<dbReference type="GO" id="GO:0051301">
    <property type="term" value="P:cell division"/>
    <property type="evidence" value="ECO:0007669"/>
    <property type="project" value="UniProtKB-KW"/>
</dbReference>
<dbReference type="Proteomes" id="UP000242972">
    <property type="component" value="Unassembled WGS sequence"/>
</dbReference>
<feature type="coiled-coil region" evidence="7">
    <location>
        <begin position="29"/>
        <end position="138"/>
    </location>
</feature>
<evidence type="ECO:0000256" key="6">
    <source>
        <dbReference type="ARBA" id="ARBA00023306"/>
    </source>
</evidence>
<protein>
    <submittedName>
        <fullName evidence="8">Septum formation initiator</fullName>
    </submittedName>
</protein>
<accession>A0A2T2XFM4</accession>
<evidence type="ECO:0000313" key="9">
    <source>
        <dbReference type="Proteomes" id="UP000242972"/>
    </source>
</evidence>
<dbReference type="Gene3D" id="6.10.250.660">
    <property type="match status" value="1"/>
</dbReference>
<dbReference type="EMBL" id="PXYW01000023">
    <property type="protein sequence ID" value="PSR33256.1"/>
    <property type="molecule type" value="Genomic_DNA"/>
</dbReference>
<dbReference type="GO" id="GO:0005737">
    <property type="term" value="C:cytoplasm"/>
    <property type="evidence" value="ECO:0007669"/>
    <property type="project" value="UniProtKB-SubCell"/>
</dbReference>
<organism evidence="8 9">
    <name type="scientific">Sulfobacillus benefaciens</name>
    <dbReference type="NCBI Taxonomy" id="453960"/>
    <lineage>
        <taxon>Bacteria</taxon>
        <taxon>Bacillati</taxon>
        <taxon>Bacillota</taxon>
        <taxon>Clostridia</taxon>
        <taxon>Eubacteriales</taxon>
        <taxon>Clostridiales Family XVII. Incertae Sedis</taxon>
        <taxon>Sulfobacillus</taxon>
    </lineage>
</organism>